<reference evidence="3" key="1">
    <citation type="submission" date="2021-02" db="EMBL/GenBank/DDBJ databases">
        <title>Leucobacter sp. CX169.</title>
        <authorList>
            <person name="Cheng Y."/>
        </authorList>
    </citation>
    <scope>NUCLEOTIDE SEQUENCE [LARGE SCALE GENOMIC DNA]</scope>
    <source>
        <strain evidence="3">JY899</strain>
    </source>
</reference>
<evidence type="ECO:0000259" key="1">
    <source>
        <dbReference type="Pfam" id="PF18096"/>
    </source>
</evidence>
<protein>
    <submittedName>
        <fullName evidence="2">SAM-dependent methyltransferase</fullName>
    </submittedName>
</protein>
<evidence type="ECO:0000313" key="3">
    <source>
        <dbReference type="Proteomes" id="UP000705983"/>
    </source>
</evidence>
<dbReference type="EMBL" id="JAFFJS010000005">
    <property type="protein sequence ID" value="MBM9433725.1"/>
    <property type="molecule type" value="Genomic_DNA"/>
</dbReference>
<dbReference type="InterPro" id="IPR041497">
    <property type="entry name" value="Thump-like"/>
</dbReference>
<name>A0ABS2TGF7_9ACTO</name>
<dbReference type="Pfam" id="PF18096">
    <property type="entry name" value="Thump_like"/>
    <property type="match status" value="1"/>
</dbReference>
<comment type="caution">
    <text evidence="2">The sequence shown here is derived from an EMBL/GenBank/DDBJ whole genome shotgun (WGS) entry which is preliminary data.</text>
</comment>
<dbReference type="RefSeq" id="WP_187996899.1">
    <property type="nucleotide sequence ID" value="NZ_JACEXG010000005.1"/>
</dbReference>
<keyword evidence="2" id="KW-0489">Methyltransferase</keyword>
<dbReference type="Gene3D" id="3.40.50.150">
    <property type="entry name" value="Vaccinia Virus protein VP39"/>
    <property type="match status" value="1"/>
</dbReference>
<dbReference type="Proteomes" id="UP000705983">
    <property type="component" value="Unassembled WGS sequence"/>
</dbReference>
<organism evidence="2 3">
    <name type="scientific">Flaviflexus equikiangi</name>
    <dbReference type="NCBI Taxonomy" id="2758573"/>
    <lineage>
        <taxon>Bacteria</taxon>
        <taxon>Bacillati</taxon>
        <taxon>Actinomycetota</taxon>
        <taxon>Actinomycetes</taxon>
        <taxon>Actinomycetales</taxon>
        <taxon>Actinomycetaceae</taxon>
        <taxon>Flaviflexus</taxon>
    </lineage>
</organism>
<feature type="domain" description="THUMP-like" evidence="1">
    <location>
        <begin position="310"/>
        <end position="381"/>
    </location>
</feature>
<dbReference type="GO" id="GO:0008168">
    <property type="term" value="F:methyltransferase activity"/>
    <property type="evidence" value="ECO:0007669"/>
    <property type="project" value="UniProtKB-KW"/>
</dbReference>
<dbReference type="GO" id="GO:0032259">
    <property type="term" value="P:methylation"/>
    <property type="evidence" value="ECO:0007669"/>
    <property type="project" value="UniProtKB-KW"/>
</dbReference>
<keyword evidence="3" id="KW-1185">Reference proteome</keyword>
<dbReference type="SUPFAM" id="SSF53335">
    <property type="entry name" value="S-adenosyl-L-methionine-dependent methyltransferases"/>
    <property type="match status" value="1"/>
</dbReference>
<dbReference type="InterPro" id="IPR029063">
    <property type="entry name" value="SAM-dependent_MTases_sf"/>
</dbReference>
<accession>A0ABS2TGF7</accession>
<evidence type="ECO:0000313" key="2">
    <source>
        <dbReference type="EMBL" id="MBM9433725.1"/>
    </source>
</evidence>
<keyword evidence="2" id="KW-0808">Transferase</keyword>
<sequence length="382" mass="41068">MLSPTDPRILTLLSSLPDYREEEVFSVSSKLRDDGHSPEIISAALTQARLRQQARRKFADRAETMLFTADGLEQASRPDAARHHAAVFRSAGISSLREVGCGIGADTLAFAQAGLSVTARELEPDRVDIARHNLAEFPHVRVELADGLADITEPALWADPARRGAKGRLADPEEWGPPLSTILHAARQVRVSGIKAAPGIDLSILPPDATVEWLSSGGDLVEAIIWLGLGPSGRRAVLLGHGTLTVPGDPSEPSAMVDPRELGSYMYEPDPAVIRAGGIAQLCADHDLAPVAPGIAYLTGDTLIESTFLHRFAVEAVLPMQEKKLARELRRLDIGALEIKKRGVDVAPEVLRTKLKLSGSQSAVLILTPLLTGRRAVLARRV</sequence>
<proteinExistence type="predicted"/>
<gene>
    <name evidence="2" type="ORF">JVW63_08460</name>
</gene>
<dbReference type="CDD" id="cd02440">
    <property type="entry name" value="AdoMet_MTases"/>
    <property type="match status" value="1"/>
</dbReference>